<proteinExistence type="predicted"/>
<feature type="compositionally biased region" description="Low complexity" evidence="1">
    <location>
        <begin position="166"/>
        <end position="177"/>
    </location>
</feature>
<feature type="region of interest" description="Disordered" evidence="1">
    <location>
        <begin position="122"/>
        <end position="190"/>
    </location>
</feature>
<gene>
    <name evidence="3" type="ORF">M231_00529</name>
</gene>
<protein>
    <recommendedName>
        <fullName evidence="5">Bromodomain associated domain-containing protein</fullName>
    </recommendedName>
</protein>
<evidence type="ECO:0008006" key="5">
    <source>
        <dbReference type="Google" id="ProtNLM"/>
    </source>
</evidence>
<dbReference type="CDD" id="cd00076">
    <property type="entry name" value="HFD_SF"/>
    <property type="match status" value="1"/>
</dbReference>
<dbReference type="GO" id="GO:0046982">
    <property type="term" value="F:protein heterodimerization activity"/>
    <property type="evidence" value="ECO:0007669"/>
    <property type="project" value="InterPro"/>
</dbReference>
<feature type="compositionally biased region" description="Basic and acidic residues" evidence="1">
    <location>
        <begin position="413"/>
        <end position="426"/>
    </location>
</feature>
<feature type="region of interest" description="Disordered" evidence="1">
    <location>
        <begin position="609"/>
        <end position="630"/>
    </location>
</feature>
<dbReference type="InParanoid" id="A0A4Q1BVT9"/>
<evidence type="ECO:0000256" key="1">
    <source>
        <dbReference type="SAM" id="MobiDB-lite"/>
    </source>
</evidence>
<sequence length="731" mass="78555">MASPEAILHLAVLHALSQAGFASTSRAASLSLSSVLGRYLQVVATECVQRAHMAGRGKPGAMDVAVVLREMGSGVEEVMDWTAERESRSMLTGEMEDLTSYLREGLSTDHEDELFHMSYVPIDEIPPDQDSTDDEEGENSTSSPIQNGKQVHSESDGPPSSPNGHLSSTLTGSSSTLVKEEPSSTSSYPLIILRPHSPDLLWLPPLPNESDPASSHAPLAALPLSIQSSKLSLEEKFRTRSTFSSSSLSSTFSDPLTSNPISDLDVFAPTPSSLKSLLSTYAATASDLSVTLQQNELRWQLSEHLRRSPFPPLTPIPTLSLASSSLPGPRITPIVPSHTPTLPSRLVPLHRLAPTLLSHLLESMRSPNLPPGLRERLTSLRTPLAFKRENGQLMLYGEPVHGPDAVALSRARGKSEGEEKREEYKSTWDQGPRGSKRWASGELPTGRKVIKFSEGETPRMAVNVSNTDSTQDAVEFVSGLGTKEKAKIRIKLGEGDRSASPREGSLTPGDFTRRVSSPSIGWPGVHGGGAVSPTNIDGTGGGVSGGGTGGSGIKLRLGVKRESIGPFVRSPSQLGPENLLNKSPELIGNQLDKEQEYGIQQITSSIPSEKLLSPPKFSSPTKSQKHIIPNMSSPTIPQTILSPPFSHATSFSPLQSSSPLLQTHLSPHIPHSQTMYQHIEHGQIDGDKDVIMYDDSAVPNQYAGNGFNHPGPPDYPAHVEDKSGKDTKQMN</sequence>
<dbReference type="InterPro" id="IPR009072">
    <property type="entry name" value="Histone-fold"/>
</dbReference>
<feature type="region of interest" description="Disordered" evidence="1">
    <location>
        <begin position="409"/>
        <end position="441"/>
    </location>
</feature>
<feature type="region of interest" description="Disordered" evidence="1">
    <location>
        <begin position="494"/>
        <end position="513"/>
    </location>
</feature>
<dbReference type="STRING" id="5217.A0A4Q1BVT9"/>
<dbReference type="EMBL" id="SDIL01000003">
    <property type="protein sequence ID" value="RXK42172.1"/>
    <property type="molecule type" value="Genomic_DNA"/>
</dbReference>
<evidence type="ECO:0000313" key="4">
    <source>
        <dbReference type="Proteomes" id="UP000289152"/>
    </source>
</evidence>
<keyword evidence="4" id="KW-1185">Reference proteome</keyword>
<evidence type="ECO:0000313" key="3">
    <source>
        <dbReference type="EMBL" id="RXK42172.1"/>
    </source>
</evidence>
<dbReference type="OrthoDB" id="436852at2759"/>
<evidence type="ECO:0000256" key="2">
    <source>
        <dbReference type="SAM" id="SignalP"/>
    </source>
</evidence>
<accession>A0A4Q1BVT9</accession>
<feature type="compositionally biased region" description="Polar residues" evidence="1">
    <location>
        <begin position="139"/>
        <end position="150"/>
    </location>
</feature>
<name>A0A4Q1BVT9_TREME</name>
<organism evidence="3 4">
    <name type="scientific">Tremella mesenterica</name>
    <name type="common">Jelly fungus</name>
    <dbReference type="NCBI Taxonomy" id="5217"/>
    <lineage>
        <taxon>Eukaryota</taxon>
        <taxon>Fungi</taxon>
        <taxon>Dikarya</taxon>
        <taxon>Basidiomycota</taxon>
        <taxon>Agaricomycotina</taxon>
        <taxon>Tremellomycetes</taxon>
        <taxon>Tremellales</taxon>
        <taxon>Tremellaceae</taxon>
        <taxon>Tremella</taxon>
    </lineage>
</organism>
<dbReference type="Gene3D" id="1.10.20.10">
    <property type="entry name" value="Histone, subunit A"/>
    <property type="match status" value="1"/>
</dbReference>
<comment type="caution">
    <text evidence="3">The sequence shown here is derived from an EMBL/GenBank/DDBJ whole genome shotgun (WGS) entry which is preliminary data.</text>
</comment>
<keyword evidence="2" id="KW-0732">Signal</keyword>
<dbReference type="AlphaFoldDB" id="A0A4Q1BVT9"/>
<feature type="chain" id="PRO_5021027528" description="Bromodomain associated domain-containing protein" evidence="2">
    <location>
        <begin position="23"/>
        <end position="731"/>
    </location>
</feature>
<reference evidence="3 4" key="1">
    <citation type="submission" date="2016-06" db="EMBL/GenBank/DDBJ databases">
        <title>Evolution of pathogenesis and genome organization in the Tremellales.</title>
        <authorList>
            <person name="Cuomo C."/>
            <person name="Litvintseva A."/>
            <person name="Heitman J."/>
            <person name="Chen Y."/>
            <person name="Sun S."/>
            <person name="Springer D."/>
            <person name="Dromer F."/>
            <person name="Young S."/>
            <person name="Zeng Q."/>
            <person name="Chapman S."/>
            <person name="Gujja S."/>
            <person name="Saif S."/>
            <person name="Birren B."/>
        </authorList>
    </citation>
    <scope>NUCLEOTIDE SEQUENCE [LARGE SCALE GENOMIC DNA]</scope>
    <source>
        <strain evidence="3 4">ATCC 28783</strain>
    </source>
</reference>
<feature type="compositionally biased region" description="Basic and acidic residues" evidence="1">
    <location>
        <begin position="717"/>
        <end position="731"/>
    </location>
</feature>
<feature type="region of interest" description="Disordered" evidence="1">
    <location>
        <begin position="701"/>
        <end position="731"/>
    </location>
</feature>
<feature type="compositionally biased region" description="Acidic residues" evidence="1">
    <location>
        <begin position="125"/>
        <end position="138"/>
    </location>
</feature>
<dbReference type="Proteomes" id="UP000289152">
    <property type="component" value="Unassembled WGS sequence"/>
</dbReference>
<dbReference type="VEuPathDB" id="FungiDB:TREMEDRAFT_63123"/>
<feature type="signal peptide" evidence="2">
    <location>
        <begin position="1"/>
        <end position="22"/>
    </location>
</feature>